<dbReference type="EMBL" id="QUQM01000005">
    <property type="protein sequence ID" value="KAA8643540.1"/>
    <property type="molecule type" value="Genomic_DNA"/>
</dbReference>
<dbReference type="PIRSF" id="PIRSF009449">
    <property type="entry name" value="DNA_primase_large_subunit"/>
    <property type="match status" value="1"/>
</dbReference>
<dbReference type="OrthoDB" id="421393at2759"/>
<keyword evidence="6 9" id="KW-0408">Iron</keyword>
<dbReference type="InterPro" id="IPR007238">
    <property type="entry name" value="DNA_primase_lsu_euk/arc"/>
</dbReference>
<feature type="binding site" evidence="10">
    <location>
        <position position="390"/>
    </location>
    <ligand>
        <name>[4Fe-4S] cluster</name>
        <dbReference type="ChEBI" id="CHEBI:49883"/>
    </ligand>
</feature>
<organism evidence="13 14">
    <name type="scientific">Aspergillus tanneri</name>
    <dbReference type="NCBI Taxonomy" id="1220188"/>
    <lineage>
        <taxon>Eukaryota</taxon>
        <taxon>Fungi</taxon>
        <taxon>Dikarya</taxon>
        <taxon>Ascomycota</taxon>
        <taxon>Pezizomycotina</taxon>
        <taxon>Eurotiomycetes</taxon>
        <taxon>Eurotiomycetidae</taxon>
        <taxon>Eurotiales</taxon>
        <taxon>Aspergillaceae</taxon>
        <taxon>Aspergillus</taxon>
        <taxon>Aspergillus subgen. Circumdati</taxon>
    </lineage>
</organism>
<dbReference type="GO" id="GO:0006270">
    <property type="term" value="P:DNA replication initiation"/>
    <property type="evidence" value="ECO:0007669"/>
    <property type="project" value="TreeGrafter"/>
</dbReference>
<dbReference type="Pfam" id="PF26466">
    <property type="entry name" value="DNA_primase_lrg_N"/>
    <property type="match status" value="1"/>
</dbReference>
<comment type="cofactor">
    <cofactor evidence="9">
        <name>[4Fe-4S] cluster</name>
        <dbReference type="ChEBI" id="CHEBI:49883"/>
    </cofactor>
    <text evidence="9">Binds 1 [4Fe-4S] cluster.</text>
</comment>
<evidence type="ECO:0000313" key="12">
    <source>
        <dbReference type="EMBL" id="KAA8643540.1"/>
    </source>
</evidence>
<comment type="function">
    <text evidence="9">DNA primase is the polymerase that synthesizes small RNA primers for the Okazaki fragments made during discontinuous DNA replication.</text>
</comment>
<dbReference type="GeneID" id="54333011"/>
<dbReference type="CDD" id="cd07322">
    <property type="entry name" value="PriL_PriS_Eukaryotic"/>
    <property type="match status" value="1"/>
</dbReference>
<accession>A0A4S3J746</accession>
<evidence type="ECO:0000256" key="6">
    <source>
        <dbReference type="ARBA" id="ARBA00023004"/>
    </source>
</evidence>
<dbReference type="Gene3D" id="1.20.930.80">
    <property type="match status" value="1"/>
</dbReference>
<dbReference type="GO" id="GO:0005658">
    <property type="term" value="C:alpha DNA polymerase:primase complex"/>
    <property type="evidence" value="ECO:0007669"/>
    <property type="project" value="UniProtKB-ARBA"/>
</dbReference>
<proteinExistence type="inferred from homology"/>
<gene>
    <name evidence="12" type="ORF">ATNIH1004_010309</name>
    <name evidence="13" type="ORF">EYZ11_009808</name>
</gene>
<dbReference type="STRING" id="1220188.A0A4S3J746"/>
<feature type="domain" description="DNA primase large subunit C-terminal" evidence="11">
    <location>
        <begin position="302"/>
        <end position="484"/>
    </location>
</feature>
<dbReference type="InterPro" id="IPR016558">
    <property type="entry name" value="DNA_primase_lsu_euk"/>
</dbReference>
<dbReference type="GO" id="GO:0051539">
    <property type="term" value="F:4 iron, 4 sulfur cluster binding"/>
    <property type="evidence" value="ECO:0007669"/>
    <property type="project" value="UniProtKB-UniRule"/>
</dbReference>
<reference evidence="12 15" key="2">
    <citation type="submission" date="2019-08" db="EMBL/GenBank/DDBJ databases">
        <title>The genome sequence of a newly discovered highly antifungal drug resistant Aspergillus species, Aspergillus tanneri NIH 1004.</title>
        <authorList>
            <person name="Mounaud S."/>
            <person name="Singh I."/>
            <person name="Joardar V."/>
            <person name="Pakala S."/>
            <person name="Pakala S."/>
            <person name="Venepally P."/>
            <person name="Chung J.K."/>
            <person name="Losada L."/>
            <person name="Nierman W.C."/>
        </authorList>
    </citation>
    <scope>NUCLEOTIDE SEQUENCE [LARGE SCALE GENOMIC DNA]</scope>
    <source>
        <strain evidence="12 15">NIH1004</strain>
    </source>
</reference>
<evidence type="ECO:0000259" key="11">
    <source>
        <dbReference type="Pfam" id="PF04104"/>
    </source>
</evidence>
<feature type="binding site" evidence="10">
    <location>
        <position position="448"/>
    </location>
    <ligand>
        <name>[4Fe-4S] cluster</name>
        <dbReference type="ChEBI" id="CHEBI:49883"/>
    </ligand>
</feature>
<dbReference type="VEuPathDB" id="FungiDB:EYZ11_009808"/>
<comment type="caution">
    <text evidence="13">The sequence shown here is derived from an EMBL/GenBank/DDBJ whole genome shotgun (WGS) entry which is preliminary data.</text>
</comment>
<evidence type="ECO:0000313" key="15">
    <source>
        <dbReference type="Proteomes" id="UP000324241"/>
    </source>
</evidence>
<evidence type="ECO:0000256" key="3">
    <source>
        <dbReference type="ARBA" id="ARBA00022515"/>
    </source>
</evidence>
<dbReference type="PANTHER" id="PTHR10537">
    <property type="entry name" value="DNA PRIMASE LARGE SUBUNIT"/>
    <property type="match status" value="1"/>
</dbReference>
<sequence length="500" mass="58372">MIRQDVYRIDPKRRTTLDHKKKQFAVPVFKQQDYPYRLNFYEIPPTAEITLEQFEQWAIDRLKVLAEIEACSYRNKSAAETAAHITPLLQKYLPLSSNTSSSSGAADQRLKNERQKDHYSHFILRLAFSATEDLRRRFVRAETMLFRFRFQQDDSREKRAFVESLNLDLEPVTEEEKSVLYEHLLSATPGLRRIDEETWYKVDWERVPELVERRSVFLSRGKAYVPSREQLSMIVAEFSSRLERALELTSRALPRLDEDDRLTPILNHLSKNFGSAESVYSEGEGVVDDAAITAQNIDKLSHHFPLCMRSLHMTLRKSNHLKHYGRLQYTLFLKGIGLSLEECILFWRQSFKGFTDDEFNSRYKYNIRHAFGDVGGDVNRRGRGYPPYSCQKILNDSNPGVGQTHGCPYRHFSVDNLIGLLQSTGVHDKELLRGVREDVEKTRYHIACNRVFEWTHKADIKRVKEDGSWSQTDLDTIVHPNTYFKRSYLLSQTQKTTKDT</sequence>
<dbReference type="SUPFAM" id="SSF140914">
    <property type="entry name" value="PriB N-terminal domain-like"/>
    <property type="match status" value="1"/>
</dbReference>
<dbReference type="InterPro" id="IPR058560">
    <property type="entry name" value="DNA_primase_C"/>
</dbReference>
<evidence type="ECO:0000256" key="2">
    <source>
        <dbReference type="ARBA" id="ARBA00022485"/>
    </source>
</evidence>
<evidence type="ECO:0000256" key="1">
    <source>
        <dbReference type="ARBA" id="ARBA00010564"/>
    </source>
</evidence>
<dbReference type="GO" id="GO:0003677">
    <property type="term" value="F:DNA binding"/>
    <property type="evidence" value="ECO:0007669"/>
    <property type="project" value="UniProtKB-UniRule"/>
</dbReference>
<evidence type="ECO:0000256" key="4">
    <source>
        <dbReference type="ARBA" id="ARBA00022705"/>
    </source>
</evidence>
<dbReference type="Proteomes" id="UP000324241">
    <property type="component" value="Unassembled WGS sequence"/>
</dbReference>
<dbReference type="AlphaFoldDB" id="A0A4S3J746"/>
<keyword evidence="8 9" id="KW-0238">DNA-binding</keyword>
<keyword evidence="4 9" id="KW-0235">DNA replication</keyword>
<protein>
    <recommendedName>
        <fullName evidence="9">DNA primase large subunit</fullName>
    </recommendedName>
</protein>
<dbReference type="FunFam" id="1.20.930.80:FF:000003">
    <property type="entry name" value="DNA primase large subunit"/>
    <property type="match status" value="1"/>
</dbReference>
<dbReference type="PANTHER" id="PTHR10537:SF3">
    <property type="entry name" value="DNA PRIMASE LARGE SUBUNIT"/>
    <property type="match status" value="1"/>
</dbReference>
<keyword evidence="5 9" id="KW-0479">Metal-binding</keyword>
<evidence type="ECO:0000313" key="14">
    <source>
        <dbReference type="Proteomes" id="UP000308092"/>
    </source>
</evidence>
<comment type="similarity">
    <text evidence="1 9">Belongs to the eukaryotic-type primase large subunit family.</text>
</comment>
<evidence type="ECO:0000256" key="7">
    <source>
        <dbReference type="ARBA" id="ARBA00023014"/>
    </source>
</evidence>
<dbReference type="Pfam" id="PF04104">
    <property type="entry name" value="DNA_primase_lrg"/>
    <property type="match status" value="1"/>
</dbReference>
<dbReference type="GO" id="GO:0006269">
    <property type="term" value="P:DNA replication, synthesis of primer"/>
    <property type="evidence" value="ECO:0007669"/>
    <property type="project" value="UniProtKB-KW"/>
</dbReference>
<feature type="binding site" evidence="10">
    <location>
        <position position="307"/>
    </location>
    <ligand>
        <name>[4Fe-4S] cluster</name>
        <dbReference type="ChEBI" id="CHEBI:49883"/>
    </ligand>
</feature>
<dbReference type="GO" id="GO:0046872">
    <property type="term" value="F:metal ion binding"/>
    <property type="evidence" value="ECO:0007669"/>
    <property type="project" value="UniProtKB-UniRule"/>
</dbReference>
<keyword evidence="7 9" id="KW-0411">Iron-sulfur</keyword>
<dbReference type="RefSeq" id="XP_033422902.1">
    <property type="nucleotide sequence ID" value="XM_033574884.1"/>
</dbReference>
<name>A0A4S3J746_9EURO</name>
<evidence type="ECO:0000256" key="10">
    <source>
        <dbReference type="PIRSR" id="PIRSR009449-1"/>
    </source>
</evidence>
<evidence type="ECO:0000256" key="9">
    <source>
        <dbReference type="PIRNR" id="PIRNR009449"/>
    </source>
</evidence>
<dbReference type="EMBL" id="SOSA01000488">
    <property type="protein sequence ID" value="THC90720.1"/>
    <property type="molecule type" value="Genomic_DNA"/>
</dbReference>
<feature type="binding site" evidence="10">
    <location>
        <position position="407"/>
    </location>
    <ligand>
        <name>[4Fe-4S] cluster</name>
        <dbReference type="ChEBI" id="CHEBI:49883"/>
    </ligand>
</feature>
<reference evidence="13 14" key="1">
    <citation type="submission" date="2019-03" db="EMBL/GenBank/DDBJ databases">
        <title>The genome sequence of a newly discovered highly antifungal drug resistant Aspergillus species, Aspergillus tanneri NIH 1004.</title>
        <authorList>
            <person name="Mounaud S."/>
            <person name="Singh I."/>
            <person name="Joardar V."/>
            <person name="Pakala S."/>
            <person name="Pakala S."/>
            <person name="Venepally P."/>
            <person name="Hoover J."/>
            <person name="Nierman W."/>
            <person name="Chung J."/>
            <person name="Losada L."/>
        </authorList>
    </citation>
    <scope>NUCLEOTIDE SEQUENCE [LARGE SCALE GENOMIC DNA]</scope>
    <source>
        <strain evidence="13 14">NIH1004</strain>
    </source>
</reference>
<evidence type="ECO:0000313" key="13">
    <source>
        <dbReference type="EMBL" id="THC90720.1"/>
    </source>
</evidence>
<evidence type="ECO:0000256" key="8">
    <source>
        <dbReference type="ARBA" id="ARBA00023125"/>
    </source>
</evidence>
<evidence type="ECO:0000256" key="5">
    <source>
        <dbReference type="ARBA" id="ARBA00022723"/>
    </source>
</evidence>
<keyword evidence="3 9" id="KW-0639">Primosome</keyword>
<dbReference type="Proteomes" id="UP000308092">
    <property type="component" value="Unassembled WGS sequence"/>
</dbReference>
<keyword evidence="2 9" id="KW-0004">4Fe-4S</keyword>
<keyword evidence="14" id="KW-1185">Reference proteome</keyword>